<protein>
    <submittedName>
        <fullName evidence="1">Uncharacterized protein</fullName>
    </submittedName>
</protein>
<dbReference type="Proteomes" id="UP000294737">
    <property type="component" value="Unassembled WGS sequence"/>
</dbReference>
<keyword evidence="2" id="KW-1185">Reference proteome</keyword>
<reference evidence="1 2" key="1">
    <citation type="submission" date="2019-03" db="EMBL/GenBank/DDBJ databases">
        <title>Genomic Encyclopedia of Type Strains, Phase IV (KMG-IV): sequencing the most valuable type-strain genomes for metagenomic binning, comparative biology and taxonomic classification.</title>
        <authorList>
            <person name="Goeker M."/>
        </authorList>
    </citation>
    <scope>NUCLEOTIDE SEQUENCE [LARGE SCALE GENOMIC DNA]</scope>
    <source>
        <strain evidence="1 2">DSM 18555</strain>
    </source>
</reference>
<evidence type="ECO:0000313" key="1">
    <source>
        <dbReference type="EMBL" id="TDN88219.1"/>
    </source>
</evidence>
<dbReference type="AlphaFoldDB" id="A0A4R6G1K5"/>
<accession>A0A4R6G1K5</accession>
<comment type="caution">
    <text evidence="1">The sequence shown here is derived from an EMBL/GenBank/DDBJ whole genome shotgun (WGS) entry which is preliminary data.</text>
</comment>
<evidence type="ECO:0000313" key="2">
    <source>
        <dbReference type="Proteomes" id="UP000294737"/>
    </source>
</evidence>
<dbReference type="EMBL" id="SNWF01000007">
    <property type="protein sequence ID" value="TDN88219.1"/>
    <property type="molecule type" value="Genomic_DNA"/>
</dbReference>
<name>A0A4R6G1K5_9BURK</name>
<sequence length="39" mass="4598">MKSAIKEEMDQSFDRSEKTVLENIQKRPIFHDQISSFAL</sequence>
<proteinExistence type="predicted"/>
<gene>
    <name evidence="1" type="ORF">EV677_2706</name>
</gene>
<organism evidence="1 2">
    <name type="scientific">Herminiimonas fonticola</name>
    <dbReference type="NCBI Taxonomy" id="303380"/>
    <lineage>
        <taxon>Bacteria</taxon>
        <taxon>Pseudomonadati</taxon>
        <taxon>Pseudomonadota</taxon>
        <taxon>Betaproteobacteria</taxon>
        <taxon>Burkholderiales</taxon>
        <taxon>Oxalobacteraceae</taxon>
        <taxon>Herminiimonas</taxon>
    </lineage>
</organism>